<proteinExistence type="inferred from homology"/>
<dbReference type="PANTHER" id="PTHR31121">
    <property type="entry name" value="ALPHA-1,2 MANNOSYLTRANSFERASE KTR1"/>
    <property type="match status" value="1"/>
</dbReference>
<dbReference type="EMBL" id="BRXX01000173">
    <property type="protein sequence ID" value="GMH95738.1"/>
    <property type="molecule type" value="Genomic_DNA"/>
</dbReference>
<dbReference type="Gene3D" id="3.90.550.10">
    <property type="entry name" value="Spore Coat Polysaccharide Biosynthesis Protein SpsA, Chain A"/>
    <property type="match status" value="1"/>
</dbReference>
<comment type="similarity">
    <text evidence="1">Belongs to the glycosyltransferase 15 family.</text>
</comment>
<keyword evidence="4" id="KW-1185">Reference proteome</keyword>
<dbReference type="GO" id="GO:0005794">
    <property type="term" value="C:Golgi apparatus"/>
    <property type="evidence" value="ECO:0007669"/>
    <property type="project" value="TreeGrafter"/>
</dbReference>
<dbReference type="PANTHER" id="PTHR31121:SF6">
    <property type="entry name" value="ALPHA-1,2 MANNOSYLTRANSFERASE KTR1"/>
    <property type="match status" value="1"/>
</dbReference>
<evidence type="ECO:0000313" key="3">
    <source>
        <dbReference type="EMBL" id="GMH95738.1"/>
    </source>
</evidence>
<dbReference type="InterPro" id="IPR029044">
    <property type="entry name" value="Nucleotide-diphossugar_trans"/>
</dbReference>
<protein>
    <submittedName>
        <fullName evidence="3">Uncharacterized protein</fullName>
    </submittedName>
</protein>
<reference evidence="4" key="1">
    <citation type="journal article" date="2023" name="Commun. Biol.">
        <title>Genome analysis of Parmales, the sister group of diatoms, reveals the evolutionary specialization of diatoms from phago-mixotrophs to photoautotrophs.</title>
        <authorList>
            <person name="Ban H."/>
            <person name="Sato S."/>
            <person name="Yoshikawa S."/>
            <person name="Yamada K."/>
            <person name="Nakamura Y."/>
            <person name="Ichinomiya M."/>
            <person name="Sato N."/>
            <person name="Blanc-Mathieu R."/>
            <person name="Endo H."/>
            <person name="Kuwata A."/>
            <person name="Ogata H."/>
        </authorList>
    </citation>
    <scope>NUCLEOTIDE SEQUENCE [LARGE SCALE GENOMIC DNA]</scope>
    <source>
        <strain evidence="4">NIES 3699</strain>
    </source>
</reference>
<dbReference type="Pfam" id="PF01793">
    <property type="entry name" value="Glyco_transf_15"/>
    <property type="match status" value="1"/>
</dbReference>
<dbReference type="AlphaFoldDB" id="A0A9W7BZW7"/>
<keyword evidence="2" id="KW-0808">Transferase</keyword>
<organism evidence="3 4">
    <name type="scientific">Triparma verrucosa</name>
    <dbReference type="NCBI Taxonomy" id="1606542"/>
    <lineage>
        <taxon>Eukaryota</taxon>
        <taxon>Sar</taxon>
        <taxon>Stramenopiles</taxon>
        <taxon>Ochrophyta</taxon>
        <taxon>Bolidophyceae</taxon>
        <taxon>Parmales</taxon>
        <taxon>Triparmaceae</taxon>
        <taxon>Triparma</taxon>
    </lineage>
</organism>
<dbReference type="GO" id="GO:0000026">
    <property type="term" value="F:alpha-1,2-mannosyltransferase activity"/>
    <property type="evidence" value="ECO:0007669"/>
    <property type="project" value="TreeGrafter"/>
</dbReference>
<dbReference type="SUPFAM" id="SSF53448">
    <property type="entry name" value="Nucleotide-diphospho-sugar transferases"/>
    <property type="match status" value="1"/>
</dbReference>
<dbReference type="GO" id="GO:0006487">
    <property type="term" value="P:protein N-linked glycosylation"/>
    <property type="evidence" value="ECO:0007669"/>
    <property type="project" value="TreeGrafter"/>
</dbReference>
<dbReference type="GO" id="GO:0000032">
    <property type="term" value="P:cell wall mannoprotein biosynthetic process"/>
    <property type="evidence" value="ECO:0007669"/>
    <property type="project" value="TreeGrafter"/>
</dbReference>
<gene>
    <name evidence="3" type="ORF">TrVE_jg12730</name>
</gene>
<evidence type="ECO:0000313" key="4">
    <source>
        <dbReference type="Proteomes" id="UP001165160"/>
    </source>
</evidence>
<name>A0A9W7BZW7_9STRA</name>
<evidence type="ECO:0000256" key="1">
    <source>
        <dbReference type="ARBA" id="ARBA00007677"/>
    </source>
</evidence>
<accession>A0A9W7BZW7</accession>
<dbReference type="InterPro" id="IPR002685">
    <property type="entry name" value="Glyco_trans_15"/>
</dbReference>
<evidence type="ECO:0000256" key="2">
    <source>
        <dbReference type="ARBA" id="ARBA00022679"/>
    </source>
</evidence>
<dbReference type="Proteomes" id="UP001165160">
    <property type="component" value="Unassembled WGS sequence"/>
</dbReference>
<dbReference type="GO" id="GO:0016020">
    <property type="term" value="C:membrane"/>
    <property type="evidence" value="ECO:0007669"/>
    <property type="project" value="InterPro"/>
</dbReference>
<sequence>MHRPRRLVGKKSKAKKSPFTVRNVFIFLALLFFLSTMRTFGGLHSTEGEEASSIVSSTHASPKLRGYDPLQRAFVSDSIKHTCIAALVSNSDEDVKDLTVALKSLRNLKVGSETKILIFYEEDLTMWHTNKITRSISPHHVDFEHIDFTLFPPFFDPKVEESNWNKRSKWGYQQMIRFWMSRIWDHPAVVENCESVLRIDSDSCFLETTEEGVGLEGLGEGIVYRANKLRKDCGEYTEGLWDLAKSYINEERITVKNPHLWDMARRFWEEKDNHLHKACLPTFYNNFEVTSVAFMRLPEVRKWHSRVSEEEPFGVFRRRWGDAGVRFLTMAMFAEEREIVRTEVKGYEHPCGAPL</sequence>
<comment type="caution">
    <text evidence="3">The sequence shown here is derived from an EMBL/GenBank/DDBJ whole genome shotgun (WGS) entry which is preliminary data.</text>
</comment>